<evidence type="ECO:0000256" key="5">
    <source>
        <dbReference type="ARBA" id="ARBA00023136"/>
    </source>
</evidence>
<feature type="transmembrane region" description="Helical" evidence="6">
    <location>
        <begin position="156"/>
        <end position="184"/>
    </location>
</feature>
<dbReference type="InterPro" id="IPR017039">
    <property type="entry name" value="Virul_fac_BrkB"/>
</dbReference>
<comment type="subcellular location">
    <subcellularLocation>
        <location evidence="1">Cell membrane</location>
        <topology evidence="1">Multi-pass membrane protein</topology>
    </subcellularLocation>
</comment>
<evidence type="ECO:0000313" key="7">
    <source>
        <dbReference type="EMBL" id="PFG19061.1"/>
    </source>
</evidence>
<dbReference type="Proteomes" id="UP000224915">
    <property type="component" value="Unassembled WGS sequence"/>
</dbReference>
<keyword evidence="3 6" id="KW-0812">Transmembrane</keyword>
<dbReference type="Pfam" id="PF03631">
    <property type="entry name" value="Virul_fac_BrkB"/>
    <property type="match status" value="1"/>
</dbReference>
<sequence>MPSWLTRAIDRGKALGVWFQHTRLGRMNGRYGAVRGAQLAGGIAYAGLFSVFAGLTIAVTVFMQVLGGRKRLQDAVFNNIAEALPGILKTDDDPNGLVSPDSLVLDQGLSITGAVATAVLLLSAIGVMSSLSGSIRAVFGLAKPPRNAVLAKVTDLLGFVFLAVSVVATAALGIIAGTAGSWVVDTLALPSGWGQVLVRGLGLVSAFGVDMVVFAYLIRYLAGARPPRRDLWWGAAIGAFGTGVLRIAGTSLVGSADNAILAASAAIVTLLLWVNLAARLMLYIAAWTANPPVRFEDVVTPEELHLRERPNYVTLSAPHTLDWDHDAYTGKVQPHEAERRERELAARVEELEREQLERAVRAAGRSGGPLHRLYVRHRMRVAAHRVRQEAVQEGLRDAVERQFADRRPSDAPAAEAE</sequence>
<evidence type="ECO:0000256" key="2">
    <source>
        <dbReference type="ARBA" id="ARBA00022475"/>
    </source>
</evidence>
<feature type="transmembrane region" description="Helical" evidence="6">
    <location>
        <begin position="259"/>
        <end position="278"/>
    </location>
</feature>
<evidence type="ECO:0000256" key="1">
    <source>
        <dbReference type="ARBA" id="ARBA00004651"/>
    </source>
</evidence>
<evidence type="ECO:0000313" key="8">
    <source>
        <dbReference type="Proteomes" id="UP000224915"/>
    </source>
</evidence>
<dbReference type="AlphaFoldDB" id="A0A2A9CY39"/>
<dbReference type="GO" id="GO:0005886">
    <property type="term" value="C:plasma membrane"/>
    <property type="evidence" value="ECO:0007669"/>
    <property type="project" value="UniProtKB-SubCell"/>
</dbReference>
<name>A0A2A9CY39_9MICO</name>
<feature type="transmembrane region" description="Helical" evidence="6">
    <location>
        <begin position="43"/>
        <end position="66"/>
    </location>
</feature>
<feature type="transmembrane region" description="Helical" evidence="6">
    <location>
        <begin position="230"/>
        <end position="253"/>
    </location>
</feature>
<feature type="transmembrane region" description="Helical" evidence="6">
    <location>
        <begin position="196"/>
        <end position="218"/>
    </location>
</feature>
<feature type="transmembrane region" description="Helical" evidence="6">
    <location>
        <begin position="109"/>
        <end position="135"/>
    </location>
</feature>
<dbReference type="PANTHER" id="PTHR30213">
    <property type="entry name" value="INNER MEMBRANE PROTEIN YHJD"/>
    <property type="match status" value="1"/>
</dbReference>
<dbReference type="EMBL" id="PDJD01000001">
    <property type="protein sequence ID" value="PFG19061.1"/>
    <property type="molecule type" value="Genomic_DNA"/>
</dbReference>
<dbReference type="PANTHER" id="PTHR30213:SF1">
    <property type="entry name" value="INNER MEMBRANE PROTEIN YHJD"/>
    <property type="match status" value="1"/>
</dbReference>
<keyword evidence="2" id="KW-1003">Cell membrane</keyword>
<accession>A0A2A9CY39</accession>
<keyword evidence="4 6" id="KW-1133">Transmembrane helix</keyword>
<comment type="caution">
    <text evidence="7">The sequence shown here is derived from an EMBL/GenBank/DDBJ whole genome shotgun (WGS) entry which is preliminary data.</text>
</comment>
<evidence type="ECO:0000256" key="3">
    <source>
        <dbReference type="ARBA" id="ARBA00022692"/>
    </source>
</evidence>
<evidence type="ECO:0000256" key="6">
    <source>
        <dbReference type="SAM" id="Phobius"/>
    </source>
</evidence>
<gene>
    <name evidence="7" type="ORF">ATL40_0615</name>
</gene>
<reference evidence="7 8" key="1">
    <citation type="submission" date="2017-10" db="EMBL/GenBank/DDBJ databases">
        <title>Sequencing the genomes of 1000 actinobacteria strains.</title>
        <authorList>
            <person name="Klenk H.-P."/>
        </authorList>
    </citation>
    <scope>NUCLEOTIDE SEQUENCE [LARGE SCALE GENOMIC DNA]</scope>
    <source>
        <strain evidence="7 8">DSM 21801</strain>
    </source>
</reference>
<keyword evidence="8" id="KW-1185">Reference proteome</keyword>
<keyword evidence="5 6" id="KW-0472">Membrane</keyword>
<evidence type="ECO:0000256" key="4">
    <source>
        <dbReference type="ARBA" id="ARBA00022989"/>
    </source>
</evidence>
<organism evidence="7 8">
    <name type="scientific">Serinibacter salmoneus</name>
    <dbReference type="NCBI Taxonomy" id="556530"/>
    <lineage>
        <taxon>Bacteria</taxon>
        <taxon>Bacillati</taxon>
        <taxon>Actinomycetota</taxon>
        <taxon>Actinomycetes</taxon>
        <taxon>Micrococcales</taxon>
        <taxon>Beutenbergiaceae</taxon>
        <taxon>Serinibacter</taxon>
    </lineage>
</organism>
<proteinExistence type="predicted"/>
<protein>
    <submittedName>
        <fullName evidence="7">Membrane protein</fullName>
    </submittedName>
</protein>